<accession>A0A2G5NVF2</accession>
<reference evidence="5 6" key="1">
    <citation type="journal article" date="2018" name="Front. Microbiol.">
        <title>Description and Comparative Genomics of Macrococcus caseolyticus subsp. hominis subsp. nov., Macrococcus goetzii sp. nov., Macrococcus epidermidis sp. nov., and Macrococcus bohemicus sp. nov., Novel Macrococci From Human Clinical Material With Virulence Potential and Suspected Uptake of Foreign DNA by Natural Transformation.</title>
        <authorList>
            <person name="Maslanova I."/>
            <person name="Wertheimer Z."/>
            <person name="Sedlacek I."/>
            <person name="Svec P."/>
            <person name="Indrakova A."/>
            <person name="Kovarovic V."/>
            <person name="Schumann P."/>
            <person name="Sproer C."/>
            <person name="Kralova S."/>
            <person name="Sedo O."/>
            <person name="Kristofova L."/>
            <person name="Vrbovska V."/>
            <person name="Fuzik T."/>
            <person name="Petras P."/>
            <person name="Zdrahal Z."/>
            <person name="Ruzickova V."/>
            <person name="Doskar J."/>
            <person name="Pantucek R."/>
        </authorList>
    </citation>
    <scope>NUCLEOTIDE SEQUENCE [LARGE SCALE GENOMIC DNA]</scope>
    <source>
        <strain evidence="5 6">CCM 4927</strain>
    </source>
</reference>
<dbReference type="RefSeq" id="WP_099576754.1">
    <property type="nucleotide sequence ID" value="NZ_MJBI02000008.1"/>
</dbReference>
<dbReference type="GO" id="GO:0005524">
    <property type="term" value="F:ATP binding"/>
    <property type="evidence" value="ECO:0007669"/>
    <property type="project" value="UniProtKB-KW"/>
</dbReference>
<dbReference type="PANTHER" id="PTHR34698">
    <property type="entry name" value="5-OXOPROLINASE SUBUNIT B"/>
    <property type="match status" value="1"/>
</dbReference>
<evidence type="ECO:0000256" key="3">
    <source>
        <dbReference type="ARBA" id="ARBA00022840"/>
    </source>
</evidence>
<dbReference type="SUPFAM" id="SSF50891">
    <property type="entry name" value="Cyclophilin-like"/>
    <property type="match status" value="1"/>
</dbReference>
<evidence type="ECO:0000313" key="6">
    <source>
        <dbReference type="Proteomes" id="UP000229523"/>
    </source>
</evidence>
<protein>
    <submittedName>
        <fullName evidence="5">Allophanate hydrolase subunit 1</fullName>
    </submittedName>
</protein>
<feature type="domain" description="Carboxyltransferase" evidence="4">
    <location>
        <begin position="1"/>
        <end position="200"/>
    </location>
</feature>
<dbReference type="GO" id="GO:0016787">
    <property type="term" value="F:hydrolase activity"/>
    <property type="evidence" value="ECO:0007669"/>
    <property type="project" value="UniProtKB-KW"/>
</dbReference>
<evidence type="ECO:0000259" key="4">
    <source>
        <dbReference type="SMART" id="SM00796"/>
    </source>
</evidence>
<dbReference type="Gene3D" id="3.30.1360.40">
    <property type="match status" value="1"/>
</dbReference>
<gene>
    <name evidence="5" type="ORF">BFS35_011695</name>
</gene>
<dbReference type="InterPro" id="IPR029000">
    <property type="entry name" value="Cyclophilin-like_dom_sf"/>
</dbReference>
<dbReference type="EMBL" id="MJBI02000008">
    <property type="protein sequence ID" value="RAI79397.1"/>
    <property type="molecule type" value="Genomic_DNA"/>
</dbReference>
<dbReference type="SUPFAM" id="SSF160467">
    <property type="entry name" value="PH0987 N-terminal domain-like"/>
    <property type="match status" value="1"/>
</dbReference>
<keyword evidence="6" id="KW-1185">Reference proteome</keyword>
<name>A0A2G5NVF2_9STAP</name>
<dbReference type="Proteomes" id="UP000229523">
    <property type="component" value="Unassembled WGS sequence"/>
</dbReference>
<comment type="caution">
    <text evidence="5">The sequence shown here is derived from an EMBL/GenBank/DDBJ whole genome shotgun (WGS) entry which is preliminary data.</text>
</comment>
<evidence type="ECO:0000256" key="2">
    <source>
        <dbReference type="ARBA" id="ARBA00022801"/>
    </source>
</evidence>
<dbReference type="Gene3D" id="2.40.100.10">
    <property type="entry name" value="Cyclophilin-like"/>
    <property type="match status" value="1"/>
</dbReference>
<dbReference type="InterPro" id="IPR003833">
    <property type="entry name" value="CT_C_D"/>
</dbReference>
<dbReference type="AlphaFoldDB" id="A0A2G5NVF2"/>
<evidence type="ECO:0000256" key="1">
    <source>
        <dbReference type="ARBA" id="ARBA00022741"/>
    </source>
</evidence>
<keyword evidence="3" id="KW-0067">ATP-binding</keyword>
<dbReference type="NCBIfam" id="TIGR00370">
    <property type="entry name" value="5-oxoprolinase subunit PxpB"/>
    <property type="match status" value="1"/>
</dbReference>
<dbReference type="PANTHER" id="PTHR34698:SF2">
    <property type="entry name" value="5-OXOPROLINASE SUBUNIT B"/>
    <property type="match status" value="1"/>
</dbReference>
<dbReference type="Pfam" id="PF02682">
    <property type="entry name" value="CT_C_D"/>
    <property type="match status" value="1"/>
</dbReference>
<dbReference type="InterPro" id="IPR010016">
    <property type="entry name" value="PxpB"/>
</dbReference>
<keyword evidence="2 5" id="KW-0378">Hydrolase</keyword>
<dbReference type="SMART" id="SM00796">
    <property type="entry name" value="AHS1"/>
    <property type="match status" value="1"/>
</dbReference>
<keyword evidence="1" id="KW-0547">Nucleotide-binding</keyword>
<sequence>MNIVNINENCMSVVFEERIDPEINAQVIQLKSAIQNSAISGILELVISYNTLVIYFDDTVTDHETLSEAIESLTISSTAQQQTKTYVIPVCYDAPFNLDLDEMASLHNKTTEEIIQIHTSKPYLIYMLGFMPGFPFLGGLDESIATPRKASPRKEIPAGSVGIANAQTGIYPLASPGGWNIIGKTPLKLFDPKRDPEVYYEAGDYIKFKRISKDEYDAIEQAVNNGTYEIETEVQ</sequence>
<evidence type="ECO:0000313" key="5">
    <source>
        <dbReference type="EMBL" id="RAI79397.1"/>
    </source>
</evidence>
<proteinExistence type="predicted"/>
<organism evidence="5 6">
    <name type="scientific">Macrococcoides goetzii</name>
    <dbReference type="NCBI Taxonomy" id="1891097"/>
    <lineage>
        <taxon>Bacteria</taxon>
        <taxon>Bacillati</taxon>
        <taxon>Bacillota</taxon>
        <taxon>Bacilli</taxon>
        <taxon>Bacillales</taxon>
        <taxon>Staphylococcaceae</taxon>
        <taxon>Macrococcoides</taxon>
    </lineage>
</organism>